<dbReference type="PROSITE" id="PS51007">
    <property type="entry name" value="CYTC"/>
    <property type="match status" value="1"/>
</dbReference>
<keyword evidence="7" id="KW-0560">Oxidoreductase</keyword>
<dbReference type="GO" id="GO:0046872">
    <property type="term" value="F:metal ion binding"/>
    <property type="evidence" value="ECO:0007669"/>
    <property type="project" value="UniProtKB-KW"/>
</dbReference>
<sequence>MNGRLSLSAACLAISLAGGSSFSSFASESSSADVAGVQTVYKEHCAACHGETRFGGIGPALLPENLARLRKPEALKVIAEGRVATQMPGFADKLDAQQMQQLADLIYSEVNPAPQWGESEIRASQVVNADAAKLPDQPGPGLKGADPLNLFIVVETGDHHVSVLDGDKLERLHRFPSRYALHGGPKFSPDGRFVYFASRDGWITKFDIYNLAVVAEIRAGLNTRNAAVSGDGKWVMVANYLPHSLVLLDAKDLSLVKIIPALNAAGDKTSRVSAVYDAAPRKSFVAALKDVPEAWEISYDPDAAPVAEGLVHDFQYREGHFTPGMFYPQRTMLKDYLDDFFFTQSYDEILGSSRSASKGQVIFLDGRKKIADLDLPGMPHLGSGITWQWTDPTGRVRTVMASPNLNEGLVTVIDLDSYETVKEIKTLGPGFFMRSHENSRYAFTDSMMSKENKNVLQVIDKQSLEVVGQIKAQPGQTLAHVEFTRDGRFALASLWELDGALVVIDAQTLKEVKRIPARKPVGKYNVWNKISRSEGTSH</sequence>
<dbReference type="GO" id="GO:0009055">
    <property type="term" value="F:electron transfer activity"/>
    <property type="evidence" value="ECO:0007669"/>
    <property type="project" value="InterPro"/>
</dbReference>
<keyword evidence="3 4" id="KW-0408">Iron</keyword>
<dbReference type="InterPro" id="IPR036909">
    <property type="entry name" value="Cyt_c-like_dom_sf"/>
</dbReference>
<dbReference type="InterPro" id="IPR009056">
    <property type="entry name" value="Cyt_c-like_dom"/>
</dbReference>
<dbReference type="GO" id="GO:0050421">
    <property type="term" value="F:nitrite reductase (NO-forming) activity"/>
    <property type="evidence" value="ECO:0007669"/>
    <property type="project" value="UniProtKB-EC"/>
</dbReference>
<evidence type="ECO:0000313" key="7">
    <source>
        <dbReference type="EMBL" id="EXI79028.1"/>
    </source>
</evidence>
<proteinExistence type="predicted"/>
<feature type="domain" description="Cytochrome c" evidence="6">
    <location>
        <begin position="32"/>
        <end position="110"/>
    </location>
</feature>
<dbReference type="PATRIC" id="fig|1454003.3.peg.2723"/>
<evidence type="ECO:0000256" key="4">
    <source>
        <dbReference type="PROSITE-ProRule" id="PRU00433"/>
    </source>
</evidence>
<dbReference type="Gene3D" id="1.10.760.10">
    <property type="entry name" value="Cytochrome c-like domain"/>
    <property type="match status" value="1"/>
</dbReference>
<evidence type="ECO:0000313" key="8">
    <source>
        <dbReference type="Proteomes" id="UP000021816"/>
    </source>
</evidence>
<organism evidence="7 8">
    <name type="scientific">Candidatus Accumulibacter appositus</name>
    <dbReference type="NCBI Taxonomy" id="1454003"/>
    <lineage>
        <taxon>Bacteria</taxon>
        <taxon>Pseudomonadati</taxon>
        <taxon>Pseudomonadota</taxon>
        <taxon>Betaproteobacteria</taxon>
        <taxon>Candidatus Accumulibacter</taxon>
    </lineage>
</organism>
<reference evidence="7 8" key="1">
    <citation type="submission" date="2014-02" db="EMBL/GenBank/DDBJ databases">
        <title>Expanding our view of genomic diversity in Candidatus Accumulibacter clades.</title>
        <authorList>
            <person name="Skennerton C.T."/>
            <person name="Barr J.J."/>
            <person name="Slater F.R."/>
            <person name="Bond P.L."/>
            <person name="Tyson G.W."/>
        </authorList>
    </citation>
    <scope>NUCLEOTIDE SEQUENCE [LARGE SCALE GENOMIC DNA]</scope>
    <source>
        <strain evidence="8">BA-92</strain>
    </source>
</reference>
<accession>A0A011N8W5</accession>
<feature type="signal peptide" evidence="5">
    <location>
        <begin position="1"/>
        <end position="26"/>
    </location>
</feature>
<dbReference type="PANTHER" id="PTHR47197:SF3">
    <property type="entry name" value="DIHYDRO-HEME D1 DEHYDROGENASE"/>
    <property type="match status" value="1"/>
</dbReference>
<dbReference type="InterPro" id="IPR051200">
    <property type="entry name" value="Host-pathogen_enzymatic-act"/>
</dbReference>
<dbReference type="Gene3D" id="2.140.10.20">
    <property type="entry name" value="C-terminal (heme d1) domain of cytochrome cd1-nitrite reductase"/>
    <property type="match status" value="1"/>
</dbReference>
<keyword evidence="2 4" id="KW-0479">Metal-binding</keyword>
<feature type="chain" id="PRO_5001462198" evidence="5">
    <location>
        <begin position="27"/>
        <end position="538"/>
    </location>
</feature>
<dbReference type="Pfam" id="PF02239">
    <property type="entry name" value="Cytochrom_D1"/>
    <property type="match status" value="1"/>
</dbReference>
<dbReference type="InterPro" id="IPR011048">
    <property type="entry name" value="Haem_d1_sf"/>
</dbReference>
<evidence type="ECO:0000259" key="6">
    <source>
        <dbReference type="PROSITE" id="PS51007"/>
    </source>
</evidence>
<dbReference type="STRING" id="1454003.AW10_02670"/>
<protein>
    <submittedName>
        <fullName evidence="7">Nitrite reductase</fullName>
        <ecNumber evidence="7">1.7.2.1</ecNumber>
    </submittedName>
</protein>
<dbReference type="EMBL" id="JEMX01000061">
    <property type="protein sequence ID" value="EXI79028.1"/>
    <property type="molecule type" value="Genomic_DNA"/>
</dbReference>
<evidence type="ECO:0000256" key="5">
    <source>
        <dbReference type="SAM" id="SignalP"/>
    </source>
</evidence>
<dbReference type="Pfam" id="PF13442">
    <property type="entry name" value="Cytochrome_CBB3"/>
    <property type="match status" value="1"/>
</dbReference>
<gene>
    <name evidence="7" type="primary">nirS_3</name>
    <name evidence="7" type="ORF">AW10_02670</name>
</gene>
<comment type="caution">
    <text evidence="7">The sequence shown here is derived from an EMBL/GenBank/DDBJ whole genome shotgun (WGS) entry which is preliminary data.</text>
</comment>
<evidence type="ECO:0000256" key="3">
    <source>
        <dbReference type="ARBA" id="ARBA00023004"/>
    </source>
</evidence>
<dbReference type="EC" id="1.7.2.1" evidence="7"/>
<dbReference type="AlphaFoldDB" id="A0A011N8W5"/>
<dbReference type="SUPFAM" id="SSF46626">
    <property type="entry name" value="Cytochrome c"/>
    <property type="match status" value="1"/>
</dbReference>
<dbReference type="PANTHER" id="PTHR47197">
    <property type="entry name" value="PROTEIN NIRF"/>
    <property type="match status" value="1"/>
</dbReference>
<evidence type="ECO:0000256" key="2">
    <source>
        <dbReference type="ARBA" id="ARBA00022723"/>
    </source>
</evidence>
<dbReference type="CDD" id="cd20777">
    <property type="entry name" value="8prop_heme-binding_NirN"/>
    <property type="match status" value="1"/>
</dbReference>
<dbReference type="InterPro" id="IPR003143">
    <property type="entry name" value="Cyt_cd1_C_sf"/>
</dbReference>
<evidence type="ECO:0000256" key="1">
    <source>
        <dbReference type="ARBA" id="ARBA00022617"/>
    </source>
</evidence>
<dbReference type="GO" id="GO:0020037">
    <property type="term" value="F:heme binding"/>
    <property type="evidence" value="ECO:0007669"/>
    <property type="project" value="InterPro"/>
</dbReference>
<dbReference type="SUPFAM" id="SSF51004">
    <property type="entry name" value="C-terminal (heme d1) domain of cytochrome cd1-nitrite reductase"/>
    <property type="match status" value="1"/>
</dbReference>
<keyword evidence="5" id="KW-0732">Signal</keyword>
<name>A0A011N8W5_9PROT</name>
<dbReference type="Proteomes" id="UP000021816">
    <property type="component" value="Unassembled WGS sequence"/>
</dbReference>
<keyword evidence="1 4" id="KW-0349">Heme</keyword>